<feature type="compositionally biased region" description="Low complexity" evidence="4">
    <location>
        <begin position="128"/>
        <end position="142"/>
    </location>
</feature>
<dbReference type="PANTHER" id="PTHR10302:SF27">
    <property type="entry name" value="SINGLE-STRANDED DNA-BINDING PROTEIN"/>
    <property type="match status" value="1"/>
</dbReference>
<gene>
    <name evidence="5" type="ORF">OG477_41255</name>
</gene>
<accession>A0AAU1I862</accession>
<dbReference type="AlphaFoldDB" id="A0AAU1I862"/>
<dbReference type="EMBL" id="CP108140">
    <property type="protein sequence ID" value="WTP91347.1"/>
    <property type="molecule type" value="Genomic_DNA"/>
</dbReference>
<evidence type="ECO:0000256" key="2">
    <source>
        <dbReference type="HAMAP-Rule" id="MF_00984"/>
    </source>
</evidence>
<evidence type="ECO:0000256" key="3">
    <source>
        <dbReference type="PIRNR" id="PIRNR002070"/>
    </source>
</evidence>
<dbReference type="PROSITE" id="PS50935">
    <property type="entry name" value="SSB"/>
    <property type="match status" value="1"/>
</dbReference>
<dbReference type="NCBIfam" id="NF005851">
    <property type="entry name" value="PRK07772.1"/>
    <property type="match status" value="1"/>
</dbReference>
<name>A0AAU1I862_9ACTN</name>
<dbReference type="NCBIfam" id="TIGR00621">
    <property type="entry name" value="ssb"/>
    <property type="match status" value="1"/>
</dbReference>
<protein>
    <recommendedName>
        <fullName evidence="2 3">Single-stranded DNA-binding protein</fullName>
        <shortName evidence="2">SSB</shortName>
    </recommendedName>
</protein>
<dbReference type="GO" id="GO:0003697">
    <property type="term" value="F:single-stranded DNA binding"/>
    <property type="evidence" value="ECO:0007669"/>
    <property type="project" value="UniProtKB-UniRule"/>
</dbReference>
<dbReference type="HAMAP" id="MF_00984">
    <property type="entry name" value="SSB"/>
    <property type="match status" value="1"/>
</dbReference>
<dbReference type="InterPro" id="IPR011344">
    <property type="entry name" value="ssDNA-bd"/>
</dbReference>
<reference evidence="5" key="1">
    <citation type="submission" date="2022-10" db="EMBL/GenBank/DDBJ databases">
        <title>The complete genomes of actinobacterial strains from the NBC collection.</title>
        <authorList>
            <person name="Joergensen T.S."/>
            <person name="Alvarez Arevalo M."/>
            <person name="Sterndorff E.B."/>
            <person name="Faurdal D."/>
            <person name="Vuksanovic O."/>
            <person name="Mourched A.-S."/>
            <person name="Charusanti P."/>
            <person name="Shaw S."/>
            <person name="Blin K."/>
            <person name="Weber T."/>
        </authorList>
    </citation>
    <scope>NUCLEOTIDE SEQUENCE</scope>
    <source>
        <strain evidence="5">NBC 00180</strain>
    </source>
</reference>
<evidence type="ECO:0000256" key="1">
    <source>
        <dbReference type="ARBA" id="ARBA00023125"/>
    </source>
</evidence>
<comment type="caution">
    <text evidence="2">Lacks conserved residue(s) required for the propagation of feature annotation.</text>
</comment>
<dbReference type="CDD" id="cd04496">
    <property type="entry name" value="SSB_OBF"/>
    <property type="match status" value="1"/>
</dbReference>
<comment type="subunit">
    <text evidence="2">Homotetramer.</text>
</comment>
<dbReference type="Pfam" id="PF00436">
    <property type="entry name" value="SSB"/>
    <property type="match status" value="1"/>
</dbReference>
<dbReference type="GO" id="GO:0009295">
    <property type="term" value="C:nucleoid"/>
    <property type="evidence" value="ECO:0007669"/>
    <property type="project" value="TreeGrafter"/>
</dbReference>
<dbReference type="Gene3D" id="2.40.50.140">
    <property type="entry name" value="Nucleic acid-binding proteins"/>
    <property type="match status" value="1"/>
</dbReference>
<proteinExistence type="inferred from homology"/>
<evidence type="ECO:0000313" key="5">
    <source>
        <dbReference type="EMBL" id="WTP91347.1"/>
    </source>
</evidence>
<dbReference type="InterPro" id="IPR000424">
    <property type="entry name" value="Primosome_PriB/ssb"/>
</dbReference>
<dbReference type="SUPFAM" id="SSF50249">
    <property type="entry name" value="Nucleic acid-binding proteins"/>
    <property type="match status" value="1"/>
</dbReference>
<dbReference type="PIRSF" id="PIRSF002070">
    <property type="entry name" value="SSB"/>
    <property type="match status" value="1"/>
</dbReference>
<keyword evidence="1 2" id="KW-0238">DNA-binding</keyword>
<dbReference type="InterPro" id="IPR012340">
    <property type="entry name" value="NA-bd_OB-fold"/>
</dbReference>
<sequence>MAGETLATIVGNLTADPELRFTASGIPVAGFTVASTPRTYDRERAEWVDGEPLFLRCSLWRQAAENAAGSLTKGTRVIVSGRLKQRTFDDNEGQRRTVVEMDAEDIAVSLAYATVSVSKTYRPGGSGASAPAPRQQPQQPSAEGDSHPF</sequence>
<evidence type="ECO:0000256" key="4">
    <source>
        <dbReference type="SAM" id="MobiDB-lite"/>
    </source>
</evidence>
<dbReference type="PANTHER" id="PTHR10302">
    <property type="entry name" value="SINGLE-STRANDED DNA-BINDING PROTEIN"/>
    <property type="match status" value="1"/>
</dbReference>
<feature type="region of interest" description="Disordered" evidence="4">
    <location>
        <begin position="121"/>
        <end position="149"/>
    </location>
</feature>
<dbReference type="GO" id="GO:0006260">
    <property type="term" value="P:DNA replication"/>
    <property type="evidence" value="ECO:0007669"/>
    <property type="project" value="InterPro"/>
</dbReference>
<organism evidence="5">
    <name type="scientific">Streptomyces sp. NBC_00180</name>
    <dbReference type="NCBI Taxonomy" id="2903632"/>
    <lineage>
        <taxon>Bacteria</taxon>
        <taxon>Bacillati</taxon>
        <taxon>Actinomycetota</taxon>
        <taxon>Actinomycetes</taxon>
        <taxon>Kitasatosporales</taxon>
        <taxon>Streptomycetaceae</taxon>
        <taxon>Streptomyces</taxon>
    </lineage>
</organism>